<dbReference type="Gene3D" id="3.10.180.10">
    <property type="entry name" value="2,3-Dihydroxybiphenyl 1,2-Dioxygenase, domain 1"/>
    <property type="match status" value="1"/>
</dbReference>
<gene>
    <name evidence="1" type="ORF">AB4566_06330</name>
</gene>
<dbReference type="RefSeq" id="WP_372265404.1">
    <property type="nucleotide sequence ID" value="NZ_JBFRUW010000016.1"/>
</dbReference>
<dbReference type="PANTHER" id="PTHR35006">
    <property type="entry name" value="GLYOXALASE FAMILY PROTEIN (AFU_ORTHOLOGUE AFUA_5G14830)"/>
    <property type="match status" value="1"/>
</dbReference>
<dbReference type="SUPFAM" id="SSF54593">
    <property type="entry name" value="Glyoxalase/Bleomycin resistance protein/Dihydroxybiphenyl dioxygenase"/>
    <property type="match status" value="1"/>
</dbReference>
<keyword evidence="2" id="KW-1185">Reference proteome</keyword>
<dbReference type="CDD" id="cd07262">
    <property type="entry name" value="VOC_like"/>
    <property type="match status" value="1"/>
</dbReference>
<evidence type="ECO:0000313" key="1">
    <source>
        <dbReference type="EMBL" id="MFA0567886.1"/>
    </source>
</evidence>
<dbReference type="InterPro" id="IPR029068">
    <property type="entry name" value="Glyas_Bleomycin-R_OHBP_Dase"/>
</dbReference>
<dbReference type="PANTHER" id="PTHR35006:SF1">
    <property type="entry name" value="BLL2941 PROTEIN"/>
    <property type="match status" value="1"/>
</dbReference>
<accession>A0ABV4N970</accession>
<proteinExistence type="predicted"/>
<name>A0ABV4N970_9VIBR</name>
<evidence type="ECO:0000313" key="2">
    <source>
        <dbReference type="Proteomes" id="UP001570417"/>
    </source>
</evidence>
<protein>
    <submittedName>
        <fullName evidence="1">VOC family protein</fullName>
    </submittedName>
</protein>
<dbReference type="Proteomes" id="UP001570417">
    <property type="component" value="Unassembled WGS sequence"/>
</dbReference>
<sequence length="128" mass="13914">MFSHVMLGTDNVAQAKVFYDSIMKVLGYNEGVIDEKGRCMYFTPTGVLGLTKPIDGEQATHGNGMTIGFLANSPEVVNEWHRTGVDSGGTAIEGAPGVRDAGERKLYMAYLRDFDGNKICTTHFMSAD</sequence>
<organism evidence="1 2">
    <name type="scientific">Vibrio gallaecicus</name>
    <dbReference type="NCBI Taxonomy" id="552386"/>
    <lineage>
        <taxon>Bacteria</taxon>
        <taxon>Pseudomonadati</taxon>
        <taxon>Pseudomonadota</taxon>
        <taxon>Gammaproteobacteria</taxon>
        <taxon>Vibrionales</taxon>
        <taxon>Vibrionaceae</taxon>
        <taxon>Vibrio</taxon>
    </lineage>
</organism>
<reference evidence="1 2" key="1">
    <citation type="journal article" date="2024" name="ISME J.">
        <title>Tailless and filamentous prophages are predominant in marine Vibrio.</title>
        <authorList>
            <person name="Steensen K."/>
            <person name="Seneca J."/>
            <person name="Bartlau N."/>
            <person name="Yu X.A."/>
            <person name="Hussain F.A."/>
            <person name="Polz M.F."/>
        </authorList>
    </citation>
    <scope>NUCLEOTIDE SEQUENCE [LARGE SCALE GENOMIC DNA]</scope>
    <source>
        <strain evidence="1 2">10N.222.51.A1</strain>
    </source>
</reference>
<comment type="caution">
    <text evidence="1">The sequence shown here is derived from an EMBL/GenBank/DDBJ whole genome shotgun (WGS) entry which is preliminary data.</text>
</comment>
<dbReference type="EMBL" id="JBFRUW010000016">
    <property type="protein sequence ID" value="MFA0567886.1"/>
    <property type="molecule type" value="Genomic_DNA"/>
</dbReference>